<evidence type="ECO:0000256" key="3">
    <source>
        <dbReference type="ARBA" id="ARBA00022723"/>
    </source>
</evidence>
<keyword evidence="5" id="KW-0862">Zinc</keyword>
<feature type="region of interest" description="Disordered" evidence="6">
    <location>
        <begin position="1035"/>
        <end position="1062"/>
    </location>
</feature>
<feature type="domain" description="WSC" evidence="8">
    <location>
        <begin position="1258"/>
        <end position="1351"/>
    </location>
</feature>
<dbReference type="InterPro" id="IPR036264">
    <property type="entry name" value="Bact_exopeptidase_dim_dom"/>
</dbReference>
<accession>A0A8H4CVS9</accession>
<dbReference type="GO" id="GO:0051603">
    <property type="term" value="P:proteolysis involved in protein catabolic process"/>
    <property type="evidence" value="ECO:0007669"/>
    <property type="project" value="TreeGrafter"/>
</dbReference>
<evidence type="ECO:0000259" key="8">
    <source>
        <dbReference type="PROSITE" id="PS51212"/>
    </source>
</evidence>
<dbReference type="RefSeq" id="XP_045270218.1">
    <property type="nucleotide sequence ID" value="XM_045410320.1"/>
</dbReference>
<feature type="domain" description="WSC" evidence="8">
    <location>
        <begin position="1142"/>
        <end position="1241"/>
    </location>
</feature>
<evidence type="ECO:0000256" key="7">
    <source>
        <dbReference type="SAM" id="SignalP"/>
    </source>
</evidence>
<keyword evidence="3" id="KW-0479">Metal-binding</keyword>
<dbReference type="InterPro" id="IPR047177">
    <property type="entry name" value="Pept_M20A"/>
</dbReference>
<dbReference type="GO" id="GO:0046872">
    <property type="term" value="F:metal ion binding"/>
    <property type="evidence" value="ECO:0007669"/>
    <property type="project" value="UniProtKB-KW"/>
</dbReference>
<dbReference type="GO" id="GO:0004180">
    <property type="term" value="F:carboxypeptidase activity"/>
    <property type="evidence" value="ECO:0007669"/>
    <property type="project" value="UniProtKB-KW"/>
</dbReference>
<feature type="domain" description="WSC" evidence="8">
    <location>
        <begin position="920"/>
        <end position="1020"/>
    </location>
</feature>
<dbReference type="Gene3D" id="1.10.150.900">
    <property type="match status" value="1"/>
</dbReference>
<evidence type="ECO:0000313" key="10">
    <source>
        <dbReference type="Proteomes" id="UP000613401"/>
    </source>
</evidence>
<keyword evidence="10" id="KW-1185">Reference proteome</keyword>
<comment type="similarity">
    <text evidence="1">Belongs to the peptidase M20A family.</text>
</comment>
<evidence type="ECO:0000256" key="1">
    <source>
        <dbReference type="ARBA" id="ARBA00006247"/>
    </source>
</evidence>
<dbReference type="Pfam" id="PF01822">
    <property type="entry name" value="WSC"/>
    <property type="match status" value="3"/>
</dbReference>
<dbReference type="PROSITE" id="PS51212">
    <property type="entry name" value="WSC"/>
    <property type="match status" value="3"/>
</dbReference>
<dbReference type="SUPFAM" id="SSF55031">
    <property type="entry name" value="Bacterial exopeptidase dimerisation domain"/>
    <property type="match status" value="1"/>
</dbReference>
<dbReference type="EMBL" id="WVTB01000008">
    <property type="protein sequence ID" value="KAF3811059.1"/>
    <property type="molecule type" value="Genomic_DNA"/>
</dbReference>
<dbReference type="CDD" id="cd05674">
    <property type="entry name" value="M20_yscS"/>
    <property type="match status" value="1"/>
</dbReference>
<dbReference type="PANTHER" id="PTHR45962:SF1">
    <property type="entry name" value="N-FATTY-ACYL-AMINO ACID SYNTHASE_HYDROLASE PM20D1"/>
    <property type="match status" value="1"/>
</dbReference>
<organism evidence="9 10">
    <name type="scientific">Colletotrichum gloeosporioides</name>
    <name type="common">Anthracnose fungus</name>
    <name type="synonym">Glomerella cingulata</name>
    <dbReference type="NCBI Taxonomy" id="474922"/>
    <lineage>
        <taxon>Eukaryota</taxon>
        <taxon>Fungi</taxon>
        <taxon>Dikarya</taxon>
        <taxon>Ascomycota</taxon>
        <taxon>Pezizomycotina</taxon>
        <taxon>Sordariomycetes</taxon>
        <taxon>Hypocreomycetidae</taxon>
        <taxon>Glomerellales</taxon>
        <taxon>Glomerellaceae</taxon>
        <taxon>Colletotrichum</taxon>
        <taxon>Colletotrichum gloeosporioides species complex</taxon>
    </lineage>
</organism>
<comment type="caution">
    <text evidence="9">The sequence shown here is derived from an EMBL/GenBank/DDBJ whole genome shotgun (WGS) entry which is preliminary data.</text>
</comment>
<evidence type="ECO:0000256" key="6">
    <source>
        <dbReference type="SAM" id="MobiDB-lite"/>
    </source>
</evidence>
<name>A0A8H4CVS9_COLGL</name>
<dbReference type="PROSITE" id="PS00758">
    <property type="entry name" value="ARGE_DAPE_CPG2_1"/>
    <property type="match status" value="1"/>
</dbReference>
<dbReference type="PANTHER" id="PTHR45962">
    <property type="entry name" value="N-FATTY-ACYL-AMINO ACID SYNTHASE/HYDROLASE PM20D1"/>
    <property type="match status" value="1"/>
</dbReference>
<evidence type="ECO:0000256" key="4">
    <source>
        <dbReference type="ARBA" id="ARBA00022801"/>
    </source>
</evidence>
<evidence type="ECO:0000256" key="2">
    <source>
        <dbReference type="ARBA" id="ARBA00022670"/>
    </source>
</evidence>
<feature type="signal peptide" evidence="7">
    <location>
        <begin position="1"/>
        <end position="17"/>
    </location>
</feature>
<dbReference type="InterPro" id="IPR001261">
    <property type="entry name" value="ArgE/DapE_CS"/>
</dbReference>
<protein>
    <submittedName>
        <fullName evidence="9">Putative carboxypeptidase C24C9.08</fullName>
    </submittedName>
</protein>
<keyword evidence="2" id="KW-0645">Protease</keyword>
<dbReference type="GeneID" id="69017523"/>
<feature type="chain" id="PRO_5034116677" evidence="7">
    <location>
        <begin position="18"/>
        <end position="2101"/>
    </location>
</feature>
<reference evidence="9" key="2">
    <citation type="submission" date="2020-03" db="EMBL/GenBank/DDBJ databases">
        <authorList>
            <person name="Fu F.-F."/>
            <person name="Chen J."/>
        </authorList>
    </citation>
    <scope>NUCLEOTIDE SEQUENCE</scope>
    <source>
        <strain evidence="9">Lc1</strain>
    </source>
</reference>
<dbReference type="SMART" id="SM00321">
    <property type="entry name" value="WSC"/>
    <property type="match status" value="3"/>
</dbReference>
<keyword evidence="9" id="KW-0121">Carboxypeptidase</keyword>
<dbReference type="Proteomes" id="UP000613401">
    <property type="component" value="Unassembled WGS sequence"/>
</dbReference>
<dbReference type="InterPro" id="IPR002933">
    <property type="entry name" value="Peptidase_M20"/>
</dbReference>
<gene>
    <name evidence="9" type="ORF">GCG54_00010395</name>
</gene>
<dbReference type="Pfam" id="PF01546">
    <property type="entry name" value="Peptidase_M20"/>
    <property type="match status" value="1"/>
</dbReference>
<dbReference type="GO" id="GO:0000328">
    <property type="term" value="C:fungal-type vacuole lumen"/>
    <property type="evidence" value="ECO:0007669"/>
    <property type="project" value="TreeGrafter"/>
</dbReference>
<dbReference type="Gene3D" id="3.30.70.360">
    <property type="match status" value="1"/>
</dbReference>
<dbReference type="InterPro" id="IPR002889">
    <property type="entry name" value="WSC_carb-bd"/>
</dbReference>
<keyword evidence="7" id="KW-0732">Signal</keyword>
<proteinExistence type="inferred from homology"/>
<reference evidence="9" key="1">
    <citation type="journal article" date="2020" name="Phytopathology">
        <title>Genome sequence and comparative analysis of Colletotrichum gloeosporioides isolated from Liriodendron leaves.</title>
        <authorList>
            <person name="Fu F.F."/>
            <person name="Hao Z."/>
            <person name="Wang P."/>
            <person name="Lu Y."/>
            <person name="Xue L.J."/>
            <person name="Wei G."/>
            <person name="Tian Y."/>
            <person name="Baishi H."/>
            <person name="Xu H."/>
            <person name="Shi J."/>
            <person name="Cheng T."/>
            <person name="Wang G."/>
            <person name="Yi Y."/>
            <person name="Chen J."/>
        </authorList>
    </citation>
    <scope>NUCLEOTIDE SEQUENCE</scope>
    <source>
        <strain evidence="9">Lc1</strain>
    </source>
</reference>
<feature type="region of interest" description="Disordered" evidence="6">
    <location>
        <begin position="1394"/>
        <end position="1447"/>
    </location>
</feature>
<dbReference type="Gene3D" id="3.40.630.10">
    <property type="entry name" value="Zn peptidases"/>
    <property type="match status" value="1"/>
</dbReference>
<sequence>MRLSIGVLASLPALVASLASTDSYRDADLPQSGYLPNHNLDPNIAGSSSFRNLWTFTSPDSKEFWLAKPLVYTPEGGTELVITASEMNIIRIFDSKTGNILKQRTLQAPFSAADSNCGDIPNWVGITGTPIIDPATSIMYVFSKGYRDGTTSGTANGVYKMYAIRIPSLEDVDKFPVLIDGINADNDPAKYFVGGVALQRPSLAELNGHIVAAFGSHCGRWNYTGYLVSVSKTPGVGPVSMWATEAAPGAPKPQPLDLETETGGKAGIWQSGMGLPVIGNNVYFVAGNGQGHANGNVPASGRIYMSTLDECTVKMEVASTGKLSLIDYFQPYDYIGLDAGDRDVGSSGLAVLDPTVFKGTGVNRMCVTAGKKGRAYIMNADNLGGFRQAADGGDGIIQTIELGFSLYGGFGSYPGEGGYIYATTVGGPLVAYKLGFDAKGAPQFTLAGKSASFVGAGRVGVGQMTITSDNGKPGTGIVWVADVNVGLQAFRAVPQDGVMVPITLPSTQGSNKFQRPVFGDGRVFMNVNNNRLVALGSPVNPAVNCTSPVDFGSLEAGSTASVTVNCKANVALTKVNGCTAADPTFTCSNSTLPQGAVAAGASFSLNVTWDLSNPAVPIVPGVLSSAVTLSISPPAEYATSVLVSVQGTVVKQGAFLSATPSDIAFGRLVLRDAPEGLTGSALIQNVGNGTLTFTGFAWQTNTSDYANFTSDGGLGSGFSSTNFPTVGSTLESGKSLTVALRFLKETPGSYLSKITIWSNGGTAVLTLSASVNDPPAVSFEVSNGSGGWTVLSNYTVSYGNVVAGGLVDKQIRVCNKGDAPLTITISKPPATSQLFALNPNNELTEGTQVVGGSCSIGSVGIHAAPVQPNHPAQALRATWTLSTDGLNSTTGEVSGRHDIVFEGTVVSKQVGPLLTNGTAKYQYVGCFKDTTNLGRNLQNSVNTAAQQKTNTLQQCQGICNDRGFALSGVQYHQECWCGSSIKNPSTYEDESLNLCTFDCTGDDTQACGGDNGHMSLYADITSFDIAGFYQSLKNPSSSSSLPASTRSSTRASSASSVPPASSVASSSAVTSSAAAASSGGSGTTATSSSLVSSASSGASSSSSTAFVSTITPTSTTSSSATPSATFVASPLNPQMPAIIGGQWQYAGCFKDLVNGERLFQGASSASDDMSLAKCAAFCSTGAPGGGAFNYFGVEYGRECYCGWDAQAAKMSTSEAECSSPCAGSTLGLCGAGFRLSVYNNTIPNQAPSQPQHAARAGDYEFLGCQTEGVNGRALSGASFGSADMTTKACAAFCAKGNFQYMGVEYAQECWCGSATNAGSVPAPLKECDMLCRGNQSEYCGGTSRLDLFKLSAAGEQSTSSSSASTIQSSSVGSSSASVGASSSVASSSSAVLSSRSSTASPSPSSSSSAISSSSVAPSSSLVPSVPASTTTSSSPSSSGSSSSSTSATATDGYYYVGCYRDRPTGHALPLLFANQSVTPELCIAHANSVYSKAPTPTTKLPYLFLEYHHECYGGSSLDFQGGVVTSLVGTKACKNYCYGSVSTFTTDGTVTTTTNTANYCGGAKIPSASSFTCDLPPPISPTDGLPSAKELFTSEAAILKQVSRHAALVRVPSICYDDLGDFDTDPRWKVFYELHNVMRKTYPAVHARSELVKVNTFGLVYTIPGSSPGLKPLLLAAHQDVVPVADASTWTYPPFAAHFDGEWMWGRGVSDDKNSFTALLSALETLLANPDWVPKRTIILASGFDEECSGQRGAGHIAKHLEQKWGNNSMALILDEGGMGLQQLDSKTLYALPAVMEKGHVDIWLELHVTGGHSSVPFPHTGIGIVSEMVVALEAHPYSPELTTKSPLYEHMVCQARYSPDAQPEITKLLQEGDLQALAETLVEIDRPTHYRLQTSQSVDYFQAGQKINAMPEVVKVGVNYRVAPQNSIPEIQHNVVSYISGIAEKYGVKVVAFEGDEGYEKYAAAQKRDLAGSVGLENGGVEVKYEVDYNGTLVLSSSQKTLVAPVSPTKGPIWDLFSGTLQSSFAFDGGKVVPVGELMTGNTDTRHYLNLTPNVYRFVPIRNGATVNAHTIDERIQISAHMEILRFYYDLIRNFDAAEV</sequence>
<keyword evidence="4" id="KW-0378">Hydrolase</keyword>
<evidence type="ECO:0000313" key="9">
    <source>
        <dbReference type="EMBL" id="KAF3811059.1"/>
    </source>
</evidence>
<dbReference type="SUPFAM" id="SSF53187">
    <property type="entry name" value="Zn-dependent exopeptidases"/>
    <property type="match status" value="1"/>
</dbReference>
<evidence type="ECO:0000256" key="5">
    <source>
        <dbReference type="ARBA" id="ARBA00022833"/>
    </source>
</evidence>